<dbReference type="SUPFAM" id="SSF52768">
    <property type="entry name" value="Arginase/deacetylase"/>
    <property type="match status" value="1"/>
</dbReference>
<dbReference type="AlphaFoldDB" id="A0A1H2QN72"/>
<dbReference type="Proteomes" id="UP000182771">
    <property type="component" value="Unassembled WGS sequence"/>
</dbReference>
<sequence>MLDFLYPIEDFFVQKKYISQTIGGKIKKHTRKEGLPDLSGVQVAIFSLSNSENILKNSFRDAFYSLYYGNWDIVLADLGNIPEGTTQEDTFVAIREVTAHLLKQGIIPILLAEGVENTYALYRSFDTMEQMVNLACVNALFGFSDEYEIFAEDSYMSRILMETPTQLNHFTNIGYQTYYNPQESIDLLQKMFFESYRLGEITSYMEQVEPILRNTDLVSIDMTSVQASDTDMPKGFVNGFTAREICTISRYAGLSSQTSVLGIFNPPVSERGKMLVGEVLWYFIEGINYRIKEFPSIEDKNYTKHIVLLEDFTIEFYKSNRTGRWWILPSESSKGAFMLPCTERDYQKALEGEIPLRWWNLHQRSLN</sequence>
<accession>A0A1H2QN72</accession>
<dbReference type="InterPro" id="IPR023696">
    <property type="entry name" value="Ureohydrolase_dom_sf"/>
</dbReference>
<proteinExistence type="predicted"/>
<evidence type="ECO:0008006" key="3">
    <source>
        <dbReference type="Google" id="ProtNLM"/>
    </source>
</evidence>
<comment type="caution">
    <text evidence="1">The sequence shown here is derived from an EMBL/GenBank/DDBJ whole genome shotgun (WGS) entry which is preliminary data.</text>
</comment>
<organism evidence="1 2">
    <name type="scientific">Capnocytophaga granulosa</name>
    <dbReference type="NCBI Taxonomy" id="45242"/>
    <lineage>
        <taxon>Bacteria</taxon>
        <taxon>Pseudomonadati</taxon>
        <taxon>Bacteroidota</taxon>
        <taxon>Flavobacteriia</taxon>
        <taxon>Flavobacteriales</taxon>
        <taxon>Flavobacteriaceae</taxon>
        <taxon>Capnocytophaga</taxon>
    </lineage>
</organism>
<name>A0A1H2QN72_9FLAO</name>
<dbReference type="OrthoDB" id="931936at2"/>
<evidence type="ECO:0000313" key="1">
    <source>
        <dbReference type="EMBL" id="SDW08348.1"/>
    </source>
</evidence>
<protein>
    <recommendedName>
        <fullName evidence="3">Arginase family enzyme</fullName>
    </recommendedName>
</protein>
<dbReference type="EMBL" id="FNND01000001">
    <property type="protein sequence ID" value="SDW08348.1"/>
    <property type="molecule type" value="Genomic_DNA"/>
</dbReference>
<dbReference type="Gene3D" id="3.40.800.10">
    <property type="entry name" value="Ureohydrolase domain"/>
    <property type="match status" value="1"/>
</dbReference>
<reference evidence="1 2" key="1">
    <citation type="submission" date="2016-10" db="EMBL/GenBank/DDBJ databases">
        <authorList>
            <person name="Varghese N."/>
            <person name="Submissions S."/>
        </authorList>
    </citation>
    <scope>NUCLEOTIDE SEQUENCE [LARGE SCALE GENOMIC DNA]</scope>
    <source>
        <strain evidence="1 2">DSM 11449</strain>
    </source>
</reference>
<dbReference type="GeneID" id="85017926"/>
<evidence type="ECO:0000313" key="2">
    <source>
        <dbReference type="Proteomes" id="UP000182771"/>
    </source>
</evidence>
<gene>
    <name evidence="1" type="ORF">SAMN05444420_101201</name>
</gene>
<dbReference type="CDD" id="cd09988">
    <property type="entry name" value="Formimidoylglutamase"/>
    <property type="match status" value="1"/>
</dbReference>
<dbReference type="RefSeq" id="WP_016419502.1">
    <property type="nucleotide sequence ID" value="NZ_FNND01000001.1"/>
</dbReference>
<keyword evidence="2" id="KW-1185">Reference proteome</keyword>